<dbReference type="EMBL" id="GBXM01079537">
    <property type="protein sequence ID" value="JAH29040.1"/>
    <property type="molecule type" value="Transcribed_RNA"/>
</dbReference>
<reference evidence="1" key="1">
    <citation type="submission" date="2014-11" db="EMBL/GenBank/DDBJ databases">
        <authorList>
            <person name="Amaro Gonzalez C."/>
        </authorList>
    </citation>
    <scope>NUCLEOTIDE SEQUENCE</scope>
</reference>
<protein>
    <submittedName>
        <fullName evidence="1">Uncharacterized protein</fullName>
    </submittedName>
</protein>
<evidence type="ECO:0000313" key="1">
    <source>
        <dbReference type="EMBL" id="JAH29040.1"/>
    </source>
</evidence>
<dbReference type="AlphaFoldDB" id="A0A0E9RKQ8"/>
<name>A0A0E9RKQ8_ANGAN</name>
<organism evidence="1">
    <name type="scientific">Anguilla anguilla</name>
    <name type="common">European freshwater eel</name>
    <name type="synonym">Muraena anguilla</name>
    <dbReference type="NCBI Taxonomy" id="7936"/>
    <lineage>
        <taxon>Eukaryota</taxon>
        <taxon>Metazoa</taxon>
        <taxon>Chordata</taxon>
        <taxon>Craniata</taxon>
        <taxon>Vertebrata</taxon>
        <taxon>Euteleostomi</taxon>
        <taxon>Actinopterygii</taxon>
        <taxon>Neopterygii</taxon>
        <taxon>Teleostei</taxon>
        <taxon>Anguilliformes</taxon>
        <taxon>Anguillidae</taxon>
        <taxon>Anguilla</taxon>
    </lineage>
</organism>
<reference evidence="1" key="2">
    <citation type="journal article" date="2015" name="Fish Shellfish Immunol.">
        <title>Early steps in the European eel (Anguilla anguilla)-Vibrio vulnificus interaction in the gills: Role of the RtxA13 toxin.</title>
        <authorList>
            <person name="Callol A."/>
            <person name="Pajuelo D."/>
            <person name="Ebbesson L."/>
            <person name="Teles M."/>
            <person name="MacKenzie S."/>
            <person name="Amaro C."/>
        </authorList>
    </citation>
    <scope>NUCLEOTIDE SEQUENCE</scope>
</reference>
<sequence>MFGHFQWRRFGSFHQHRWLHEDLELQEWGQKEGADWPHLRCELLQVLPLGNGGAERGDGCAGEGVVL</sequence>
<dbReference type="EMBL" id="GBXM01069569">
    <property type="protein sequence ID" value="JAH39008.1"/>
    <property type="molecule type" value="Transcribed_RNA"/>
</dbReference>
<proteinExistence type="predicted"/>
<accession>A0A0E9RKQ8</accession>